<evidence type="ECO:0000256" key="2">
    <source>
        <dbReference type="ARBA" id="ARBA00022741"/>
    </source>
</evidence>
<dbReference type="FunFam" id="1.20.1270.10:FF:000016">
    <property type="entry name" value="Heat shock protein 70"/>
    <property type="match status" value="1"/>
</dbReference>
<comment type="caution">
    <text evidence="5">The sequence shown here is derived from an EMBL/GenBank/DDBJ whole genome shotgun (WGS) entry which is preliminary data.</text>
</comment>
<evidence type="ECO:0008006" key="7">
    <source>
        <dbReference type="Google" id="ProtNLM"/>
    </source>
</evidence>
<keyword evidence="2" id="KW-0547">Nucleotide-binding</keyword>
<proteinExistence type="inferred from homology"/>
<dbReference type="Gene3D" id="1.20.1270.10">
    <property type="match status" value="1"/>
</dbReference>
<organism evidence="5 6">
    <name type="scientific">Capsicum annuum</name>
    <name type="common">Capsicum pepper</name>
    <dbReference type="NCBI Taxonomy" id="4072"/>
    <lineage>
        <taxon>Eukaryota</taxon>
        <taxon>Viridiplantae</taxon>
        <taxon>Streptophyta</taxon>
        <taxon>Embryophyta</taxon>
        <taxon>Tracheophyta</taxon>
        <taxon>Spermatophyta</taxon>
        <taxon>Magnoliopsida</taxon>
        <taxon>eudicotyledons</taxon>
        <taxon>Gunneridae</taxon>
        <taxon>Pentapetalae</taxon>
        <taxon>asterids</taxon>
        <taxon>lamiids</taxon>
        <taxon>Solanales</taxon>
        <taxon>Solanaceae</taxon>
        <taxon>Solanoideae</taxon>
        <taxon>Capsiceae</taxon>
        <taxon>Capsicum</taxon>
    </lineage>
</organism>
<dbReference type="InterPro" id="IPR013126">
    <property type="entry name" value="Hsp_70_fam"/>
</dbReference>
<protein>
    <recommendedName>
        <fullName evidence="7">Heat shock cognate 70 kDa protein 2-like</fullName>
    </recommendedName>
</protein>
<dbReference type="PANTHER" id="PTHR19375">
    <property type="entry name" value="HEAT SHOCK PROTEIN 70KDA"/>
    <property type="match status" value="1"/>
</dbReference>
<reference evidence="5 6" key="1">
    <citation type="journal article" date="2014" name="Nat. Genet.">
        <title>Genome sequence of the hot pepper provides insights into the evolution of pungency in Capsicum species.</title>
        <authorList>
            <person name="Kim S."/>
            <person name="Park M."/>
            <person name="Yeom S.I."/>
            <person name="Kim Y.M."/>
            <person name="Lee J.M."/>
            <person name="Lee H.A."/>
            <person name="Seo E."/>
            <person name="Choi J."/>
            <person name="Cheong K."/>
            <person name="Kim K.T."/>
            <person name="Jung K."/>
            <person name="Lee G.W."/>
            <person name="Oh S.K."/>
            <person name="Bae C."/>
            <person name="Kim S.B."/>
            <person name="Lee H.Y."/>
            <person name="Kim S.Y."/>
            <person name="Kim M.S."/>
            <person name="Kang B.C."/>
            <person name="Jo Y.D."/>
            <person name="Yang H.B."/>
            <person name="Jeong H.J."/>
            <person name="Kang W.H."/>
            <person name="Kwon J.K."/>
            <person name="Shin C."/>
            <person name="Lim J.Y."/>
            <person name="Park J.H."/>
            <person name="Huh J.H."/>
            <person name="Kim J.S."/>
            <person name="Kim B.D."/>
            <person name="Cohen O."/>
            <person name="Paran I."/>
            <person name="Suh M.C."/>
            <person name="Lee S.B."/>
            <person name="Kim Y.K."/>
            <person name="Shin Y."/>
            <person name="Noh S.J."/>
            <person name="Park J."/>
            <person name="Seo Y.S."/>
            <person name="Kwon S.Y."/>
            <person name="Kim H.A."/>
            <person name="Park J.M."/>
            <person name="Kim H.J."/>
            <person name="Choi S.B."/>
            <person name="Bosland P.W."/>
            <person name="Reeves G."/>
            <person name="Jo S.H."/>
            <person name="Lee B.W."/>
            <person name="Cho H.T."/>
            <person name="Choi H.S."/>
            <person name="Lee M.S."/>
            <person name="Yu Y."/>
            <person name="Do Choi Y."/>
            <person name="Park B.S."/>
            <person name="van Deynze A."/>
            <person name="Ashrafi H."/>
            <person name="Hill T."/>
            <person name="Kim W.T."/>
            <person name="Pai H.S."/>
            <person name="Ahn H.K."/>
            <person name="Yeam I."/>
            <person name="Giovannoni J.J."/>
            <person name="Rose J.K."/>
            <person name="Sorensen I."/>
            <person name="Lee S.J."/>
            <person name="Kim R.W."/>
            <person name="Choi I.Y."/>
            <person name="Choi B.S."/>
            <person name="Lim J.S."/>
            <person name="Lee Y.H."/>
            <person name="Choi D."/>
        </authorList>
    </citation>
    <scope>NUCLEOTIDE SEQUENCE [LARGE SCALE GENOMIC DNA]</scope>
    <source>
        <strain evidence="6">cv. CM334</strain>
    </source>
</reference>
<gene>
    <name evidence="5" type="ORF">T459_11397</name>
</gene>
<evidence type="ECO:0000256" key="1">
    <source>
        <dbReference type="ARBA" id="ARBA00007381"/>
    </source>
</evidence>
<dbReference type="Gramene" id="PHT82954">
    <property type="protein sequence ID" value="PHT82954"/>
    <property type="gene ID" value="T459_11397"/>
</dbReference>
<dbReference type="Pfam" id="PF00012">
    <property type="entry name" value="HSP70"/>
    <property type="match status" value="1"/>
</dbReference>
<dbReference type="GO" id="GO:0005524">
    <property type="term" value="F:ATP binding"/>
    <property type="evidence" value="ECO:0007669"/>
    <property type="project" value="UniProtKB-KW"/>
</dbReference>
<dbReference type="EMBL" id="AYRZ02000004">
    <property type="protein sequence ID" value="PHT82954.1"/>
    <property type="molecule type" value="Genomic_DNA"/>
</dbReference>
<dbReference type="InterPro" id="IPR029047">
    <property type="entry name" value="HSP70_peptide-bd_sf"/>
</dbReference>
<evidence type="ECO:0000256" key="3">
    <source>
        <dbReference type="ARBA" id="ARBA00022840"/>
    </source>
</evidence>
<accession>A0A2G2ZM15</accession>
<keyword evidence="3" id="KW-0067">ATP-binding</keyword>
<evidence type="ECO:0000313" key="5">
    <source>
        <dbReference type="EMBL" id="PHT82954.1"/>
    </source>
</evidence>
<dbReference type="OMA" id="ANDMRNT"/>
<dbReference type="InterPro" id="IPR029048">
    <property type="entry name" value="HSP70_C_sf"/>
</dbReference>
<evidence type="ECO:0000256" key="4">
    <source>
        <dbReference type="SAM" id="MobiDB-lite"/>
    </source>
</evidence>
<comment type="similarity">
    <text evidence="1">Belongs to the heat shock protein 70 family.</text>
</comment>
<dbReference type="Proteomes" id="UP000222542">
    <property type="component" value="Unassembled WGS sequence"/>
</dbReference>
<dbReference type="STRING" id="4072.A0A2G2ZM15"/>
<dbReference type="SUPFAM" id="SSF100934">
    <property type="entry name" value="Heat shock protein 70kD (HSP70), C-terminal subdomain"/>
    <property type="match status" value="1"/>
</dbReference>
<feature type="region of interest" description="Disordered" evidence="4">
    <location>
        <begin position="186"/>
        <end position="207"/>
    </location>
</feature>
<reference evidence="5 6" key="2">
    <citation type="journal article" date="2017" name="Genome Biol.">
        <title>New reference genome sequences of hot pepper reveal the massive evolution of plant disease-resistance genes by retroduplication.</title>
        <authorList>
            <person name="Kim S."/>
            <person name="Park J."/>
            <person name="Yeom S.I."/>
            <person name="Kim Y.M."/>
            <person name="Seo E."/>
            <person name="Kim K.T."/>
            <person name="Kim M.S."/>
            <person name="Lee J.M."/>
            <person name="Cheong K."/>
            <person name="Shin H.S."/>
            <person name="Kim S.B."/>
            <person name="Han K."/>
            <person name="Lee J."/>
            <person name="Park M."/>
            <person name="Lee H.A."/>
            <person name="Lee H.Y."/>
            <person name="Lee Y."/>
            <person name="Oh S."/>
            <person name="Lee J.H."/>
            <person name="Choi E."/>
            <person name="Choi E."/>
            <person name="Lee S.E."/>
            <person name="Jeon J."/>
            <person name="Kim H."/>
            <person name="Choi G."/>
            <person name="Song H."/>
            <person name="Lee J."/>
            <person name="Lee S.C."/>
            <person name="Kwon J.K."/>
            <person name="Lee H.Y."/>
            <person name="Koo N."/>
            <person name="Hong Y."/>
            <person name="Kim R.W."/>
            <person name="Kang W.H."/>
            <person name="Huh J.H."/>
            <person name="Kang B.C."/>
            <person name="Yang T.J."/>
            <person name="Lee Y.H."/>
            <person name="Bennetzen J.L."/>
            <person name="Choi D."/>
        </authorList>
    </citation>
    <scope>NUCLEOTIDE SEQUENCE [LARGE SCALE GENOMIC DNA]</scope>
    <source>
        <strain evidence="6">cv. CM334</strain>
    </source>
</reference>
<evidence type="ECO:0000313" key="6">
    <source>
        <dbReference type="Proteomes" id="UP000222542"/>
    </source>
</evidence>
<dbReference type="GO" id="GO:0140662">
    <property type="term" value="F:ATP-dependent protein folding chaperone"/>
    <property type="evidence" value="ECO:0007669"/>
    <property type="project" value="InterPro"/>
</dbReference>
<keyword evidence="6" id="KW-1185">Reference proteome</keyword>
<dbReference type="AlphaFoldDB" id="A0A2G2ZM15"/>
<dbReference type="SUPFAM" id="SSF100920">
    <property type="entry name" value="Heat shock protein 70kD (HSP70), peptide-binding domain"/>
    <property type="match status" value="1"/>
</dbReference>
<dbReference type="Gene3D" id="2.60.34.10">
    <property type="entry name" value="Substrate Binding Domain Of DNAk, Chain A, domain 1"/>
    <property type="match status" value="1"/>
</dbReference>
<name>A0A2G2ZM15_CAPAN</name>
<sequence length="248" mass="28329">MTKVYEGERTRTRENNLLGKFELTGICPAPRGIPHITVCFPIDVDGILNVSTEDKTTRQKNKITIINDKGRISKEKIDKIVQEAKKYKSEDEAHKKKVDAKNALENCAYNMRNTIKDERIASKLPKADKKKIEDAIKQVIQWLDANQLAESNELEDKTKELENICNPIISNIYQGIGSDISANIDDDGPAPCSGSGTGPKIEKEEKKGWRRRLRKQVFNKIKEGELHIGEHIYTWRFGYIYAHHSAYF</sequence>